<evidence type="ECO:0000313" key="2">
    <source>
        <dbReference type="EMBL" id="TMS35076.1"/>
    </source>
</evidence>
<evidence type="ECO:0000256" key="1">
    <source>
        <dbReference type="SAM" id="MobiDB-lite"/>
    </source>
</evidence>
<dbReference type="InterPro" id="IPR039930">
    <property type="entry name" value="RALGAPB"/>
</dbReference>
<protein>
    <recommendedName>
        <fullName evidence="4">Rap-GAP domain-containing protein</fullName>
    </recommendedName>
</protein>
<sequence>MGDKNLEPEKRKPASQRVFEAAECLFYTLFAVVGHRKTDEIIDERRLLHKYGPDVIDTTRFKHFVLRQNTVVSIHEASHITPEGIPSLFCVTRSPYHPARAQLIQLRARFDEAKPGHDENEESNLNAASRISSQVSVQSSDSSGGGVKQFEIPAGFDKSTCKLDSVIPPLQANSETDKIIAQLKTVREKIAHGESIVRSTDERNVWLSSGIGQQLCKPLSPMPAVNRCSTDRTFLYDMGLLEEKTFGEEVVLLDSQGSDKFYQDLHSIVDRSPEKMIQTVYMFYVRDGQRSAIDILENSMNLQSTSGDFCRLLSEIGTGVEVPTHAHWTGNWSTAFSSDRKPLEKKEPVDHYIVDGLSHCIWWNDSLMEIAFIMPTERSHLFYQNAAGDMADDILVKRQTVPSYYQTRDTAAHFAHSGDSAVACENSRNSDVSQHSYHVLKSVRTKSSSSAANSETGTKISHSEKPCKRSVDQRIFVVWLERNEDKHHFPLEDMFAVTDDGSCVSARSPSYRPDFVVIYLNRFETNLVRVNVDGVWTKCGPPGPLCDGMVVSLTSLPTLLRLTVMNVTRRKAVELENNQMVHNKRKLAIQDLCKKYAAKTTYSEFLERLVTFS</sequence>
<feature type="compositionally biased region" description="Polar residues" evidence="1">
    <location>
        <begin position="445"/>
        <end position="460"/>
    </location>
</feature>
<keyword evidence="3" id="KW-1185">Reference proteome</keyword>
<dbReference type="STRING" id="34508.A0A4U8UPX5"/>
<accession>A0A4U8UPX5</accession>
<reference evidence="2 3" key="2">
    <citation type="journal article" date="2019" name="G3 (Bethesda)">
        <title>Hybrid Assembly of the Genome of the Entomopathogenic Nematode Steinernema carpocapsae Identifies the X-Chromosome.</title>
        <authorList>
            <person name="Serra L."/>
            <person name="Macchietto M."/>
            <person name="Macias-Munoz A."/>
            <person name="McGill C.J."/>
            <person name="Rodriguez I.M."/>
            <person name="Rodriguez B."/>
            <person name="Murad R."/>
            <person name="Mortazavi A."/>
        </authorList>
    </citation>
    <scope>NUCLEOTIDE SEQUENCE [LARGE SCALE GENOMIC DNA]</scope>
    <source>
        <strain evidence="2 3">ALL</strain>
    </source>
</reference>
<feature type="region of interest" description="Disordered" evidence="1">
    <location>
        <begin position="442"/>
        <end position="465"/>
    </location>
</feature>
<dbReference type="EMBL" id="AZBU02000001">
    <property type="protein sequence ID" value="TMS35076.1"/>
    <property type="molecule type" value="Genomic_DNA"/>
</dbReference>
<dbReference type="GO" id="GO:0051056">
    <property type="term" value="P:regulation of small GTPase mediated signal transduction"/>
    <property type="evidence" value="ECO:0007669"/>
    <property type="project" value="InterPro"/>
</dbReference>
<dbReference type="OrthoDB" id="10009983at2759"/>
<name>A0A4U8UPX5_STECR</name>
<proteinExistence type="predicted"/>
<reference evidence="2 3" key="1">
    <citation type="journal article" date="2015" name="Genome Biol.">
        <title>Comparative genomics of Steinernema reveals deeply conserved gene regulatory networks.</title>
        <authorList>
            <person name="Dillman A.R."/>
            <person name="Macchietto M."/>
            <person name="Porter C.F."/>
            <person name="Rogers A."/>
            <person name="Williams B."/>
            <person name="Antoshechkin I."/>
            <person name="Lee M.M."/>
            <person name="Goodwin Z."/>
            <person name="Lu X."/>
            <person name="Lewis E.E."/>
            <person name="Goodrich-Blair H."/>
            <person name="Stock S.P."/>
            <person name="Adams B.J."/>
            <person name="Sternberg P.W."/>
            <person name="Mortazavi A."/>
        </authorList>
    </citation>
    <scope>NUCLEOTIDE SEQUENCE [LARGE SCALE GENOMIC DNA]</scope>
    <source>
        <strain evidence="2 3">ALL</strain>
    </source>
</reference>
<dbReference type="SUPFAM" id="SSF111347">
    <property type="entry name" value="Rap/Ran-GAP"/>
    <property type="match status" value="2"/>
</dbReference>
<dbReference type="GO" id="GO:0005096">
    <property type="term" value="F:GTPase activator activity"/>
    <property type="evidence" value="ECO:0007669"/>
    <property type="project" value="InterPro"/>
</dbReference>
<evidence type="ECO:0000313" key="3">
    <source>
        <dbReference type="Proteomes" id="UP000298663"/>
    </source>
</evidence>
<organism evidence="2 3">
    <name type="scientific">Steinernema carpocapsae</name>
    <name type="common">Entomopathogenic nematode</name>
    <dbReference type="NCBI Taxonomy" id="34508"/>
    <lineage>
        <taxon>Eukaryota</taxon>
        <taxon>Metazoa</taxon>
        <taxon>Ecdysozoa</taxon>
        <taxon>Nematoda</taxon>
        <taxon>Chromadorea</taxon>
        <taxon>Rhabditida</taxon>
        <taxon>Tylenchina</taxon>
        <taxon>Panagrolaimomorpha</taxon>
        <taxon>Strongyloidoidea</taxon>
        <taxon>Steinernematidae</taxon>
        <taxon>Steinernema</taxon>
    </lineage>
</organism>
<evidence type="ECO:0008006" key="4">
    <source>
        <dbReference type="Google" id="ProtNLM"/>
    </source>
</evidence>
<dbReference type="PANTHER" id="PTHR21344:SF1">
    <property type="entry name" value="RAL GTPASE-ACTIVATING PROTEIN SUBUNIT BETA"/>
    <property type="match status" value="1"/>
</dbReference>
<dbReference type="PANTHER" id="PTHR21344">
    <property type="entry name" value="RAL GTPASE-ACTIVATING PROTEIN SUBUNIT BETA"/>
    <property type="match status" value="1"/>
</dbReference>
<dbReference type="AlphaFoldDB" id="A0A4U8UPX5"/>
<gene>
    <name evidence="2" type="ORF">L596_002550</name>
</gene>
<comment type="caution">
    <text evidence="2">The sequence shown here is derived from an EMBL/GenBank/DDBJ whole genome shotgun (WGS) entry which is preliminary data.</text>
</comment>
<dbReference type="Proteomes" id="UP000298663">
    <property type="component" value="Unassembled WGS sequence"/>
</dbReference>
<dbReference type="InterPro" id="IPR035974">
    <property type="entry name" value="Rap/Ran-GAP_sf"/>
</dbReference>